<dbReference type="RefSeq" id="WP_071317767.1">
    <property type="nucleotide sequence ID" value="NZ_CP063356.2"/>
</dbReference>
<dbReference type="PROSITE" id="PS51186">
    <property type="entry name" value="GNAT"/>
    <property type="match status" value="1"/>
</dbReference>
<dbReference type="InterPro" id="IPR016181">
    <property type="entry name" value="Acyl_CoA_acyltransferase"/>
</dbReference>
<dbReference type="Pfam" id="PF13302">
    <property type="entry name" value="Acetyltransf_3"/>
    <property type="match status" value="1"/>
</dbReference>
<dbReference type="PANTHER" id="PTHR43415:SF3">
    <property type="entry name" value="GNAT-FAMILY ACETYLTRANSFERASE"/>
    <property type="match status" value="1"/>
</dbReference>
<feature type="domain" description="N-acetyltransferase" evidence="1">
    <location>
        <begin position="2"/>
        <end position="162"/>
    </location>
</feature>
<dbReference type="PANTHER" id="PTHR43415">
    <property type="entry name" value="SPERMIDINE N(1)-ACETYLTRANSFERASE"/>
    <property type="match status" value="1"/>
</dbReference>
<dbReference type="EMBL" id="CP063356">
    <property type="protein sequence ID" value="QOY35570.1"/>
    <property type="molecule type" value="Genomic_DNA"/>
</dbReference>
<dbReference type="Gene3D" id="3.40.630.30">
    <property type="match status" value="1"/>
</dbReference>
<keyword evidence="2" id="KW-0808">Transferase</keyword>
<dbReference type="SUPFAM" id="SSF55729">
    <property type="entry name" value="Acyl-CoA N-acyltransferases (Nat)"/>
    <property type="match status" value="1"/>
</dbReference>
<dbReference type="AlphaFoldDB" id="A0A1S2LIY2"/>
<organism evidence="2 4">
    <name type="scientific">Anaerobacillus isosaccharinicus</name>
    <dbReference type="NCBI Taxonomy" id="1532552"/>
    <lineage>
        <taxon>Bacteria</taxon>
        <taxon>Bacillati</taxon>
        <taxon>Bacillota</taxon>
        <taxon>Bacilli</taxon>
        <taxon>Bacillales</taxon>
        <taxon>Bacillaceae</taxon>
        <taxon>Anaerobacillus</taxon>
    </lineage>
</organism>
<accession>A0A1S2LIY2</accession>
<evidence type="ECO:0000313" key="3">
    <source>
        <dbReference type="EMBL" id="QOY35570.1"/>
    </source>
</evidence>
<reference evidence="3" key="4">
    <citation type="submission" date="2020-10" db="EMBL/GenBank/DDBJ databases">
        <authorList>
            <person name="Bassil N.M."/>
            <person name="Lloyd J.R."/>
        </authorList>
    </citation>
    <scope>NUCLEOTIDE SEQUENCE</scope>
    <source>
        <strain evidence="3">NB2006</strain>
    </source>
</reference>
<name>A0A1S2LIY2_9BACI</name>
<proteinExistence type="predicted"/>
<dbReference type="GO" id="GO:0016747">
    <property type="term" value="F:acyltransferase activity, transferring groups other than amino-acyl groups"/>
    <property type="evidence" value="ECO:0007669"/>
    <property type="project" value="InterPro"/>
</dbReference>
<protein>
    <submittedName>
        <fullName evidence="2">GNAT family N-acetyltransferase</fullName>
    </submittedName>
</protein>
<reference evidence="2 4" key="1">
    <citation type="submission" date="2016-10" db="EMBL/GenBank/DDBJ databases">
        <title>Draft genome sequences of four alkaliphilic bacteria belonging to the Anaerobacillus genus.</title>
        <authorList>
            <person name="Bassil N.M."/>
            <person name="Lloyd J.R."/>
        </authorList>
    </citation>
    <scope>NUCLEOTIDE SEQUENCE [LARGE SCALE GENOMIC DNA]</scope>
    <source>
        <strain evidence="2 4">NB2006</strain>
    </source>
</reference>
<dbReference type="InterPro" id="IPR000182">
    <property type="entry name" value="GNAT_dom"/>
</dbReference>
<reference evidence="3 4" key="2">
    <citation type="journal article" date="2017" name="Genome Announc.">
        <title>Draft Genome Sequences of Four Alkaliphilic Bacteria Belonging to the Anaerobacillus Genus.</title>
        <authorList>
            <person name="Bassil N.M."/>
            <person name="Lloyd J.R."/>
        </authorList>
    </citation>
    <scope>NUCLEOTIDE SEQUENCE [LARGE SCALE GENOMIC DNA]</scope>
    <source>
        <strain evidence="3 4">NB2006</strain>
    </source>
</reference>
<evidence type="ECO:0000313" key="2">
    <source>
        <dbReference type="EMBL" id="OIJ12190.1"/>
    </source>
</evidence>
<keyword evidence="4" id="KW-1185">Reference proteome</keyword>
<reference evidence="3 4" key="3">
    <citation type="journal article" date="2019" name="Int. J. Syst. Evol. Microbiol.">
        <title>Anaerobacillus isosaccharinicus sp. nov., an alkaliphilic bacterium which degrades isosaccharinic acid.</title>
        <authorList>
            <person name="Bassil N.M."/>
            <person name="Lloyd J.R."/>
        </authorList>
    </citation>
    <scope>NUCLEOTIDE SEQUENCE [LARGE SCALE GENOMIC DNA]</scope>
    <source>
        <strain evidence="3 4">NB2006</strain>
    </source>
</reference>
<dbReference type="KEGG" id="aia:AWH56_023315"/>
<evidence type="ECO:0000313" key="4">
    <source>
        <dbReference type="Proteomes" id="UP000180175"/>
    </source>
</evidence>
<dbReference type="EMBL" id="LQXD01000129">
    <property type="protein sequence ID" value="OIJ12190.1"/>
    <property type="molecule type" value="Genomic_DNA"/>
</dbReference>
<dbReference type="Proteomes" id="UP000180175">
    <property type="component" value="Chromosome"/>
</dbReference>
<evidence type="ECO:0000259" key="1">
    <source>
        <dbReference type="PROSITE" id="PS51186"/>
    </source>
</evidence>
<dbReference type="OrthoDB" id="9799321at2"/>
<sequence length="176" mass="20713">MLAFVEVREGMVEGIVKFLISDTWPFHGEENPTEELIRMKFQKGVYTADGNKSFWIIKNNENIGLIRLFDLPDPTCLFDIRLSKKQRGQGFGVEAVNWLTDYVFTNCSHINRIEGHTRNDNFAMRKTFFKCGYVKEAYHRKAWPQKGFLYDSIGYAMIREDWANKTKTLIDDKFEY</sequence>
<gene>
    <name evidence="3" type="ORF">AWH56_023315</name>
    <name evidence="2" type="ORF">AWH56_14575</name>
</gene>